<feature type="active site" evidence="10 11">
    <location>
        <position position="186"/>
    </location>
</feature>
<feature type="active site" description="Nucleophile" evidence="10 11">
    <location>
        <position position="79"/>
    </location>
</feature>
<reference evidence="13 14" key="1">
    <citation type="submission" date="2019-07" db="EMBL/GenBank/DDBJ databases">
        <title>Whole genome shotgun sequence of Alkalibacillus haloalkaliphilus NBRC 103110.</title>
        <authorList>
            <person name="Hosoyama A."/>
            <person name="Uohara A."/>
            <person name="Ohji S."/>
            <person name="Ichikawa N."/>
        </authorList>
    </citation>
    <scope>NUCLEOTIDE SEQUENCE [LARGE SCALE GENOMIC DNA]</scope>
    <source>
        <strain evidence="13 14">NBRC 103110</strain>
    </source>
</reference>
<keyword evidence="7 10" id="KW-0456">Lyase</keyword>
<dbReference type="UniPathway" id="UPA00031">
    <property type="reaction ID" value="UER00010"/>
</dbReference>
<evidence type="ECO:0000256" key="7">
    <source>
        <dbReference type="ARBA" id="ARBA00023239"/>
    </source>
</evidence>
<dbReference type="PROSITE" id="PS51273">
    <property type="entry name" value="GATASE_TYPE_1"/>
    <property type="match status" value="1"/>
</dbReference>
<dbReference type="InterPro" id="IPR029062">
    <property type="entry name" value="Class_I_gatase-like"/>
</dbReference>
<evidence type="ECO:0000256" key="10">
    <source>
        <dbReference type="HAMAP-Rule" id="MF_00278"/>
    </source>
</evidence>
<keyword evidence="5 10" id="KW-0315">Glutamine amidotransferase</keyword>
<comment type="subcellular location">
    <subcellularLocation>
        <location evidence="10">Cytoplasm</location>
    </subcellularLocation>
</comment>
<dbReference type="GO" id="GO:0016829">
    <property type="term" value="F:lyase activity"/>
    <property type="evidence" value="ECO:0007669"/>
    <property type="project" value="UniProtKB-KW"/>
</dbReference>
<evidence type="ECO:0000256" key="8">
    <source>
        <dbReference type="ARBA" id="ARBA00047838"/>
    </source>
</evidence>
<dbReference type="InterPro" id="IPR017926">
    <property type="entry name" value="GATASE"/>
</dbReference>
<name>A0A511W9T5_9BACI</name>
<evidence type="ECO:0000256" key="1">
    <source>
        <dbReference type="ARBA" id="ARBA00005091"/>
    </source>
</evidence>
<feature type="active site" evidence="10 11">
    <location>
        <position position="184"/>
    </location>
</feature>
<dbReference type="HAMAP" id="MF_00278">
    <property type="entry name" value="HisH"/>
    <property type="match status" value="1"/>
</dbReference>
<evidence type="ECO:0000256" key="6">
    <source>
        <dbReference type="ARBA" id="ARBA00023102"/>
    </source>
</evidence>
<sequence length="204" mass="22723">MIAIIDYGAGNLKNVQHALSLLNIECKVTGQPADLQSADGIILPGVGAFGEAMNRLNETGFTDEIKSQASKGKPLLGICLGMQLLFEKSYEHGEHEGIGLIEGEIVRFELDLKVPHMGWNQLKVSKPYKDAIINQNVQDGDYVYFVHSFFAQPKNEEDILHATDYGKPFTSAVKRNHIMGMQYHPEKSARVGMQMLKNFGEMVR</sequence>
<dbReference type="Pfam" id="PF00117">
    <property type="entry name" value="GATase"/>
    <property type="match status" value="1"/>
</dbReference>
<dbReference type="GO" id="GO:0000107">
    <property type="term" value="F:imidazoleglycerol-phosphate synthase activity"/>
    <property type="evidence" value="ECO:0007669"/>
    <property type="project" value="UniProtKB-UniRule"/>
</dbReference>
<dbReference type="GO" id="GO:0005737">
    <property type="term" value="C:cytoplasm"/>
    <property type="evidence" value="ECO:0007669"/>
    <property type="project" value="UniProtKB-SubCell"/>
</dbReference>
<evidence type="ECO:0000256" key="4">
    <source>
        <dbReference type="ARBA" id="ARBA00022801"/>
    </source>
</evidence>
<dbReference type="SUPFAM" id="SSF52317">
    <property type="entry name" value="Class I glutamine amidotransferase-like"/>
    <property type="match status" value="1"/>
</dbReference>
<gene>
    <name evidence="10 13" type="primary">hisH</name>
    <name evidence="13" type="ORF">AHA02nite_28940</name>
</gene>
<dbReference type="EC" id="4.3.2.10" evidence="10"/>
<evidence type="ECO:0000256" key="3">
    <source>
        <dbReference type="ARBA" id="ARBA00022605"/>
    </source>
</evidence>
<evidence type="ECO:0000256" key="11">
    <source>
        <dbReference type="PIRSR" id="PIRSR000495-1"/>
    </source>
</evidence>
<dbReference type="EC" id="3.5.1.2" evidence="10"/>
<comment type="subunit">
    <text evidence="2 10">Heterodimer of HisH and HisF.</text>
</comment>
<dbReference type="AlphaFoldDB" id="A0A511W9T5"/>
<dbReference type="RefSeq" id="WP_146818520.1">
    <property type="nucleotide sequence ID" value="NZ_BJYA01000025.1"/>
</dbReference>
<keyword evidence="14" id="KW-1185">Reference proteome</keyword>
<dbReference type="GO" id="GO:0000105">
    <property type="term" value="P:L-histidine biosynthetic process"/>
    <property type="evidence" value="ECO:0007669"/>
    <property type="project" value="UniProtKB-UniRule"/>
</dbReference>
<evidence type="ECO:0000259" key="12">
    <source>
        <dbReference type="Pfam" id="PF00117"/>
    </source>
</evidence>
<comment type="pathway">
    <text evidence="1 10">Amino-acid biosynthesis; L-histidine biosynthesis; L-histidine from 5-phospho-alpha-D-ribose 1-diphosphate: step 5/9.</text>
</comment>
<keyword evidence="10" id="KW-0963">Cytoplasm</keyword>
<proteinExistence type="inferred from homology"/>
<keyword evidence="6 10" id="KW-0368">Histidine biosynthesis</keyword>
<protein>
    <recommendedName>
        <fullName evidence="10">Imidazole glycerol phosphate synthase subunit HisH</fullName>
        <ecNumber evidence="10">4.3.2.10</ecNumber>
    </recommendedName>
    <alternativeName>
        <fullName evidence="10">IGP synthase glutaminase subunit</fullName>
        <ecNumber evidence="10">3.5.1.2</ecNumber>
    </alternativeName>
    <alternativeName>
        <fullName evidence="10">IGP synthase subunit HisH</fullName>
    </alternativeName>
    <alternativeName>
        <fullName evidence="10">ImGP synthase subunit HisH</fullName>
        <shortName evidence="10">IGPS subunit HisH</shortName>
    </alternativeName>
</protein>
<dbReference type="GO" id="GO:0004359">
    <property type="term" value="F:glutaminase activity"/>
    <property type="evidence" value="ECO:0007669"/>
    <property type="project" value="UniProtKB-EC"/>
</dbReference>
<comment type="caution">
    <text evidence="13">The sequence shown here is derived from an EMBL/GenBank/DDBJ whole genome shotgun (WGS) entry which is preliminary data.</text>
</comment>
<comment type="catalytic activity">
    <reaction evidence="9 10">
        <text>L-glutamine + H2O = L-glutamate + NH4(+)</text>
        <dbReference type="Rhea" id="RHEA:15889"/>
        <dbReference type="ChEBI" id="CHEBI:15377"/>
        <dbReference type="ChEBI" id="CHEBI:28938"/>
        <dbReference type="ChEBI" id="CHEBI:29985"/>
        <dbReference type="ChEBI" id="CHEBI:58359"/>
        <dbReference type="EC" id="3.5.1.2"/>
    </reaction>
</comment>
<evidence type="ECO:0000256" key="2">
    <source>
        <dbReference type="ARBA" id="ARBA00011152"/>
    </source>
</evidence>
<organism evidence="13 14">
    <name type="scientific">Alkalibacillus haloalkaliphilus</name>
    <dbReference type="NCBI Taxonomy" id="94136"/>
    <lineage>
        <taxon>Bacteria</taxon>
        <taxon>Bacillati</taxon>
        <taxon>Bacillota</taxon>
        <taxon>Bacilli</taxon>
        <taxon>Bacillales</taxon>
        <taxon>Bacillaceae</taxon>
        <taxon>Alkalibacillus</taxon>
    </lineage>
</organism>
<dbReference type="NCBIfam" id="TIGR01855">
    <property type="entry name" value="IMP_synth_hisH"/>
    <property type="match status" value="1"/>
</dbReference>
<comment type="function">
    <text evidence="10">IGPS catalyzes the conversion of PRFAR and glutamine to IGP, AICAR and glutamate. The HisH subunit catalyzes the hydrolysis of glutamine to glutamate and ammonia as part of the synthesis of IGP and AICAR. The resulting ammonia molecule is channeled to the active site of HisF.</text>
</comment>
<keyword evidence="3 10" id="KW-0028">Amino-acid biosynthesis</keyword>
<evidence type="ECO:0000256" key="5">
    <source>
        <dbReference type="ARBA" id="ARBA00022962"/>
    </source>
</evidence>
<dbReference type="InterPro" id="IPR010139">
    <property type="entry name" value="Imidazole-glycPsynth_HisH"/>
</dbReference>
<accession>A0A511W9T5</accession>
<dbReference type="Proteomes" id="UP000321440">
    <property type="component" value="Unassembled WGS sequence"/>
</dbReference>
<dbReference type="CDD" id="cd01748">
    <property type="entry name" value="GATase1_IGP_Synthase"/>
    <property type="match status" value="1"/>
</dbReference>
<dbReference type="PANTHER" id="PTHR42701:SF1">
    <property type="entry name" value="IMIDAZOLE GLYCEROL PHOSPHATE SYNTHASE SUBUNIT HISH"/>
    <property type="match status" value="1"/>
</dbReference>
<dbReference type="EMBL" id="BJYA01000025">
    <property type="protein sequence ID" value="GEN47118.1"/>
    <property type="molecule type" value="Genomic_DNA"/>
</dbReference>
<evidence type="ECO:0000256" key="9">
    <source>
        <dbReference type="ARBA" id="ARBA00049534"/>
    </source>
</evidence>
<dbReference type="PANTHER" id="PTHR42701">
    <property type="entry name" value="IMIDAZOLE GLYCEROL PHOSPHATE SYNTHASE SUBUNIT HISH"/>
    <property type="match status" value="1"/>
</dbReference>
<dbReference type="PIRSF" id="PIRSF000495">
    <property type="entry name" value="Amidotransf_hisH"/>
    <property type="match status" value="1"/>
</dbReference>
<dbReference type="Gene3D" id="3.40.50.880">
    <property type="match status" value="1"/>
</dbReference>
<evidence type="ECO:0000313" key="13">
    <source>
        <dbReference type="EMBL" id="GEN47118.1"/>
    </source>
</evidence>
<comment type="catalytic activity">
    <reaction evidence="8 10">
        <text>5-[(5-phospho-1-deoxy-D-ribulos-1-ylimino)methylamino]-1-(5-phospho-beta-D-ribosyl)imidazole-4-carboxamide + L-glutamine = D-erythro-1-(imidazol-4-yl)glycerol 3-phosphate + 5-amino-1-(5-phospho-beta-D-ribosyl)imidazole-4-carboxamide + L-glutamate + H(+)</text>
        <dbReference type="Rhea" id="RHEA:24793"/>
        <dbReference type="ChEBI" id="CHEBI:15378"/>
        <dbReference type="ChEBI" id="CHEBI:29985"/>
        <dbReference type="ChEBI" id="CHEBI:58278"/>
        <dbReference type="ChEBI" id="CHEBI:58359"/>
        <dbReference type="ChEBI" id="CHEBI:58475"/>
        <dbReference type="ChEBI" id="CHEBI:58525"/>
        <dbReference type="EC" id="4.3.2.10"/>
    </reaction>
</comment>
<evidence type="ECO:0000313" key="14">
    <source>
        <dbReference type="Proteomes" id="UP000321440"/>
    </source>
</evidence>
<keyword evidence="4 10" id="KW-0378">Hydrolase</keyword>
<dbReference type="OrthoDB" id="9807137at2"/>
<feature type="domain" description="Glutamine amidotransferase" evidence="12">
    <location>
        <begin position="4"/>
        <end position="199"/>
    </location>
</feature>